<name>D9I690_9CAUD</name>
<organism evidence="1 2">
    <name type="scientific">Acinetobacter phage 133</name>
    <dbReference type="NCBI Taxonomy" id="2919552"/>
    <lineage>
        <taxon>Viruses</taxon>
        <taxon>Duplodnaviria</taxon>
        <taxon>Heunggongvirae</taxon>
        <taxon>Uroviricota</taxon>
        <taxon>Caudoviricetes</taxon>
        <taxon>Pantevenvirales</taxon>
        <taxon>Straboviridae</taxon>
        <taxon>Tevenvirinae</taxon>
        <taxon>Centumtrigintavirus</taxon>
        <taxon>Centumtrigintavirus cv133</taxon>
        <taxon>Acinetobacter virus 133</taxon>
    </lineage>
</organism>
<dbReference type="InterPro" id="IPR008727">
    <property type="entry name" value="PAAR_motif"/>
</dbReference>
<dbReference type="Proteomes" id="UP000000330">
    <property type="component" value="Segment"/>
</dbReference>
<dbReference type="RefSeq" id="YP_004300737.1">
    <property type="nucleotide sequence ID" value="NC_015250.1"/>
</dbReference>
<accession>D9I690</accession>
<dbReference type="CDD" id="cd14737">
    <property type="entry name" value="PAAR_1"/>
    <property type="match status" value="1"/>
</dbReference>
<protein>
    <submittedName>
        <fullName evidence="1">Uncharacterized protein 5.4</fullName>
    </submittedName>
</protein>
<gene>
    <name evidence="1" type="primary">5.4</name>
    <name evidence="1" type="ORF">Acj133p156</name>
</gene>
<dbReference type="KEGG" id="vg:10323143"/>
<dbReference type="GeneID" id="10323143"/>
<keyword evidence="2" id="KW-1185">Reference proteome</keyword>
<evidence type="ECO:0000313" key="1">
    <source>
        <dbReference type="EMBL" id="ADJ19471.1"/>
    </source>
</evidence>
<dbReference type="Gene3D" id="2.60.200.60">
    <property type="match status" value="1"/>
</dbReference>
<dbReference type="Pfam" id="PF05488">
    <property type="entry name" value="PAAR_motif"/>
    <property type="match status" value="1"/>
</dbReference>
<sequence>MAAVTYNGAMTTGHGKAKPTQLVATQSKMFVDGLAVIVAGDPIIPHRGHEGTTIPSQSKLFIQGKPAIMIGDSISCGDMVAMGSPKLFVG</sequence>
<dbReference type="EMBL" id="HM114315">
    <property type="protein sequence ID" value="ADJ19471.1"/>
    <property type="molecule type" value="Genomic_DNA"/>
</dbReference>
<evidence type="ECO:0000313" key="2">
    <source>
        <dbReference type="Proteomes" id="UP000000330"/>
    </source>
</evidence>
<proteinExistence type="predicted"/>
<reference evidence="1 2" key="1">
    <citation type="journal article" date="2010" name="Virol. J.">
        <title>Genomes of the T4-related bacteriophages as windows on microbial genome evolution.</title>
        <authorList>
            <person name="Petrov V.M."/>
            <person name="Ratnayaka S."/>
            <person name="Nolan J.M."/>
            <person name="Miller E.S."/>
            <person name="Karam J.D."/>
        </authorList>
    </citation>
    <scope>NUCLEOTIDE SEQUENCE [LARGE SCALE GENOMIC DNA]</scope>
    <source>
        <strain evidence="1">Acj133</strain>
    </source>
</reference>